<protein>
    <recommendedName>
        <fullName evidence="9">Ribokinase</fullName>
        <shortName evidence="9">RK</shortName>
        <ecNumber evidence="9">2.7.1.15</ecNumber>
    </recommendedName>
</protein>
<comment type="pathway">
    <text evidence="9">Carbohydrate metabolism; D-ribose degradation; D-ribose 5-phosphate from beta-D-ribopyranose: step 2/2.</text>
</comment>
<evidence type="ECO:0000313" key="12">
    <source>
        <dbReference type="Proteomes" id="UP000529946"/>
    </source>
</evidence>
<comment type="function">
    <text evidence="9">Catalyzes the phosphorylation of ribose at O-5 in a reaction requiring ATP and magnesium. The resulting D-ribose-5-phosphate can then be used either for sythesis of nucleotides, histidine, and tryptophan, or as a component of the pentose phosphate pathway.</text>
</comment>
<evidence type="ECO:0000256" key="9">
    <source>
        <dbReference type="HAMAP-Rule" id="MF_01987"/>
    </source>
</evidence>
<dbReference type="GO" id="GO:0046872">
    <property type="term" value="F:metal ion binding"/>
    <property type="evidence" value="ECO:0007669"/>
    <property type="project" value="UniProtKB-KW"/>
</dbReference>
<organism evidence="11 12">
    <name type="scientific">Brevundimonas lenta</name>
    <dbReference type="NCBI Taxonomy" id="424796"/>
    <lineage>
        <taxon>Bacteria</taxon>
        <taxon>Pseudomonadati</taxon>
        <taxon>Pseudomonadota</taxon>
        <taxon>Alphaproteobacteria</taxon>
        <taxon>Caulobacterales</taxon>
        <taxon>Caulobacteraceae</taxon>
        <taxon>Brevundimonas</taxon>
    </lineage>
</organism>
<dbReference type="GO" id="GO:0004747">
    <property type="term" value="F:ribokinase activity"/>
    <property type="evidence" value="ECO:0007669"/>
    <property type="project" value="UniProtKB-UniRule"/>
</dbReference>
<dbReference type="GO" id="GO:0005829">
    <property type="term" value="C:cytosol"/>
    <property type="evidence" value="ECO:0007669"/>
    <property type="project" value="TreeGrafter"/>
</dbReference>
<proteinExistence type="inferred from homology"/>
<feature type="binding site" evidence="9">
    <location>
        <position position="270"/>
    </location>
    <ligand>
        <name>K(+)</name>
        <dbReference type="ChEBI" id="CHEBI:29103"/>
    </ligand>
</feature>
<evidence type="ECO:0000313" key="11">
    <source>
        <dbReference type="EMBL" id="MBB4084202.1"/>
    </source>
</evidence>
<accession>A0A7W6JFK3</accession>
<dbReference type="EC" id="2.7.1.15" evidence="9"/>
<feature type="binding site" evidence="9">
    <location>
        <position position="140"/>
    </location>
    <ligand>
        <name>substrate</name>
    </ligand>
</feature>
<feature type="domain" description="Carbohydrate kinase PfkB" evidence="10">
    <location>
        <begin position="3"/>
        <end position="278"/>
    </location>
</feature>
<dbReference type="InterPro" id="IPR029056">
    <property type="entry name" value="Ribokinase-like"/>
</dbReference>
<feature type="binding site" evidence="9">
    <location>
        <begin position="10"/>
        <end position="12"/>
    </location>
    <ligand>
        <name>substrate</name>
    </ligand>
</feature>
<keyword evidence="3 9" id="KW-0547">Nucleotide-binding</keyword>
<keyword evidence="6 9" id="KW-0460">Magnesium</keyword>
<comment type="catalytic activity">
    <reaction evidence="9">
        <text>D-ribose + ATP = D-ribose 5-phosphate + ADP + H(+)</text>
        <dbReference type="Rhea" id="RHEA:13697"/>
        <dbReference type="ChEBI" id="CHEBI:15378"/>
        <dbReference type="ChEBI" id="CHEBI:30616"/>
        <dbReference type="ChEBI" id="CHEBI:47013"/>
        <dbReference type="ChEBI" id="CHEBI:78346"/>
        <dbReference type="ChEBI" id="CHEBI:456216"/>
        <dbReference type="EC" id="2.7.1.15"/>
    </reaction>
</comment>
<dbReference type="GO" id="GO:0005524">
    <property type="term" value="F:ATP binding"/>
    <property type="evidence" value="ECO:0007669"/>
    <property type="project" value="UniProtKB-UniRule"/>
</dbReference>
<feature type="binding site" evidence="9">
    <location>
        <position position="235"/>
    </location>
    <ligand>
        <name>substrate</name>
    </ligand>
</feature>
<feature type="binding site" evidence="9">
    <location>
        <position position="181"/>
    </location>
    <ligand>
        <name>ATP</name>
        <dbReference type="ChEBI" id="CHEBI:30616"/>
    </ligand>
</feature>
<evidence type="ECO:0000256" key="6">
    <source>
        <dbReference type="ARBA" id="ARBA00022842"/>
    </source>
</evidence>
<feature type="binding site" evidence="9">
    <location>
        <position position="231"/>
    </location>
    <ligand>
        <name>K(+)</name>
        <dbReference type="ChEBI" id="CHEBI:29103"/>
    </ligand>
</feature>
<dbReference type="Pfam" id="PF00294">
    <property type="entry name" value="PfkB"/>
    <property type="match status" value="1"/>
</dbReference>
<comment type="subcellular location">
    <subcellularLocation>
        <location evidence="9">Cytoplasm</location>
    </subcellularLocation>
</comment>
<dbReference type="InterPro" id="IPR011611">
    <property type="entry name" value="PfkB_dom"/>
</dbReference>
<sequence>MQITVVGSINLDFVATAPKLPRAGETVTGATLARHPGGKGANQALAAQRLMRGAPGDDEVLMIGRVGRDSMAEEAMALLLADDVDIGHVIADAEAPTGVALIAVDPEGENQIVVAAGANHLASPEQLPARIDCPLIVQLELPIDTVEAAVGRATEFVCVNLAPAAPVSDQLLRRADLIVVNETEAAFYGDLLHHGGGRVVVTKGAKGAVMYHRGVEMAWATPPKVRAVDATGAGDCFVGAITVALLEGMEPQAALTFACAAGAIAATRPGAQPSMPTRKEVDAILKAH</sequence>
<feature type="binding site" evidence="9">
    <location>
        <begin position="38"/>
        <end position="42"/>
    </location>
    <ligand>
        <name>substrate</name>
    </ligand>
</feature>
<dbReference type="InterPro" id="IPR002139">
    <property type="entry name" value="Ribo/fructo_kinase"/>
</dbReference>
<dbReference type="AlphaFoldDB" id="A0A7W6JFK3"/>
<dbReference type="PANTHER" id="PTHR10584:SF166">
    <property type="entry name" value="RIBOKINASE"/>
    <property type="match status" value="1"/>
</dbReference>
<evidence type="ECO:0000256" key="8">
    <source>
        <dbReference type="ARBA" id="ARBA00023277"/>
    </source>
</evidence>
<comment type="subunit">
    <text evidence="9">Homodimer.</text>
</comment>
<name>A0A7W6JFK3_9CAUL</name>
<keyword evidence="9" id="KW-0963">Cytoplasm</keyword>
<feature type="binding site" evidence="9">
    <location>
        <begin position="234"/>
        <end position="235"/>
    </location>
    <ligand>
        <name>ATP</name>
        <dbReference type="ChEBI" id="CHEBI:30616"/>
    </ligand>
</feature>
<dbReference type="UniPathway" id="UPA00916">
    <property type="reaction ID" value="UER00889"/>
</dbReference>
<feature type="binding site" evidence="9">
    <location>
        <begin position="202"/>
        <end position="207"/>
    </location>
    <ligand>
        <name>ATP</name>
        <dbReference type="ChEBI" id="CHEBI:30616"/>
    </ligand>
</feature>
<comment type="caution">
    <text evidence="9">Lacks conserved residue(s) required for the propagation of feature annotation.</text>
</comment>
<comment type="activity regulation">
    <text evidence="9">Activated by a monovalent cation that binds near, but not in, the active site. The most likely occupant of the site in vivo is potassium. Ion binding induces a conformational change that may alter substrate affinity.</text>
</comment>
<keyword evidence="4 9" id="KW-0418">Kinase</keyword>
<evidence type="ECO:0000256" key="3">
    <source>
        <dbReference type="ARBA" id="ARBA00022741"/>
    </source>
</evidence>
<keyword evidence="8 9" id="KW-0119">Carbohydrate metabolism</keyword>
<evidence type="ECO:0000256" key="5">
    <source>
        <dbReference type="ARBA" id="ARBA00022840"/>
    </source>
</evidence>
<dbReference type="SUPFAM" id="SSF53613">
    <property type="entry name" value="Ribokinase-like"/>
    <property type="match status" value="1"/>
</dbReference>
<dbReference type="Gene3D" id="3.40.1190.20">
    <property type="match status" value="1"/>
</dbReference>
<dbReference type="Proteomes" id="UP000529946">
    <property type="component" value="Unassembled WGS sequence"/>
</dbReference>
<comment type="similarity">
    <text evidence="9">Belongs to the carbohydrate kinase PfkB family. Ribokinase subfamily.</text>
</comment>
<dbReference type="EMBL" id="JACIDM010000003">
    <property type="protein sequence ID" value="MBB4084202.1"/>
    <property type="molecule type" value="Genomic_DNA"/>
</dbReference>
<feature type="binding site" evidence="9">
    <location>
        <position position="265"/>
    </location>
    <ligand>
        <name>K(+)</name>
        <dbReference type="ChEBI" id="CHEBI:29103"/>
    </ligand>
</feature>
<evidence type="ECO:0000256" key="4">
    <source>
        <dbReference type="ARBA" id="ARBA00022777"/>
    </source>
</evidence>
<feature type="binding site" evidence="9">
    <location>
        <position position="274"/>
    </location>
    <ligand>
        <name>K(+)</name>
        <dbReference type="ChEBI" id="CHEBI:29103"/>
    </ligand>
</feature>
<dbReference type="PANTHER" id="PTHR10584">
    <property type="entry name" value="SUGAR KINASE"/>
    <property type="match status" value="1"/>
</dbReference>
<reference evidence="11 12" key="1">
    <citation type="submission" date="2020-08" db="EMBL/GenBank/DDBJ databases">
        <title>Genomic Encyclopedia of Type Strains, Phase IV (KMG-IV): sequencing the most valuable type-strain genomes for metagenomic binning, comparative biology and taxonomic classification.</title>
        <authorList>
            <person name="Goeker M."/>
        </authorList>
    </citation>
    <scope>NUCLEOTIDE SEQUENCE [LARGE SCALE GENOMIC DNA]</scope>
    <source>
        <strain evidence="11 12">DSM 23960</strain>
    </source>
</reference>
<evidence type="ECO:0000256" key="2">
    <source>
        <dbReference type="ARBA" id="ARBA00022723"/>
    </source>
</evidence>
<dbReference type="HAMAP" id="MF_01987">
    <property type="entry name" value="Ribokinase"/>
    <property type="match status" value="1"/>
</dbReference>
<gene>
    <name evidence="9" type="primary">rbsK</name>
    <name evidence="11" type="ORF">GGR12_003090</name>
</gene>
<dbReference type="RefSeq" id="WP_183205451.1">
    <property type="nucleotide sequence ID" value="NZ_BAAAER010000003.1"/>
</dbReference>
<dbReference type="GO" id="GO:0019303">
    <property type="term" value="P:D-ribose catabolic process"/>
    <property type="evidence" value="ECO:0007669"/>
    <property type="project" value="UniProtKB-UniRule"/>
</dbReference>
<comment type="cofactor">
    <cofactor evidence="9">
        <name>Mg(2+)</name>
        <dbReference type="ChEBI" id="CHEBI:18420"/>
    </cofactor>
    <text evidence="9">Requires a divalent cation, most likely magnesium in vivo, as an electrophilic catalyst to aid phosphoryl group transfer. It is the chelate of the metal and the nucleotide that is the actual substrate.</text>
</comment>
<dbReference type="CDD" id="cd01174">
    <property type="entry name" value="ribokinase"/>
    <property type="match status" value="1"/>
</dbReference>
<feature type="binding site" evidence="9">
    <location>
        <position position="268"/>
    </location>
    <ligand>
        <name>K(+)</name>
        <dbReference type="ChEBI" id="CHEBI:29103"/>
    </ligand>
</feature>
<evidence type="ECO:0000256" key="1">
    <source>
        <dbReference type="ARBA" id="ARBA00022679"/>
    </source>
</evidence>
<dbReference type="InterPro" id="IPR011877">
    <property type="entry name" value="Ribokinase"/>
</dbReference>
<evidence type="ECO:0000259" key="10">
    <source>
        <dbReference type="Pfam" id="PF00294"/>
    </source>
</evidence>
<evidence type="ECO:0000256" key="7">
    <source>
        <dbReference type="ARBA" id="ARBA00022958"/>
    </source>
</evidence>
<keyword evidence="12" id="KW-1185">Reference proteome</keyword>
<feature type="active site" description="Proton acceptor" evidence="9">
    <location>
        <position position="235"/>
    </location>
</feature>
<keyword evidence="7 9" id="KW-0630">Potassium</keyword>
<comment type="caution">
    <text evidence="11">The sequence shown here is derived from an EMBL/GenBank/DDBJ whole genome shotgun (WGS) entry which is preliminary data.</text>
</comment>
<keyword evidence="5 9" id="KW-0067">ATP-binding</keyword>
<feature type="binding site" evidence="9">
    <location>
        <position position="229"/>
    </location>
    <ligand>
        <name>K(+)</name>
        <dbReference type="ChEBI" id="CHEBI:29103"/>
    </ligand>
</feature>
<keyword evidence="2 9" id="KW-0479">Metal-binding</keyword>
<keyword evidence="1 9" id="KW-0808">Transferase</keyword>
<dbReference type="PRINTS" id="PR00990">
    <property type="entry name" value="RIBOKINASE"/>
</dbReference>